<dbReference type="InterPro" id="IPR050680">
    <property type="entry name" value="YpeA/RimI_acetyltransf"/>
</dbReference>
<reference evidence="5" key="1">
    <citation type="submission" date="2017-09" db="EMBL/GenBank/DDBJ databases">
        <authorList>
            <person name="Cho G.-S."/>
            <person name="Oguntoyinbo F.A."/>
            <person name="Cnockaert M."/>
            <person name="Kabisch J."/>
            <person name="Neve H."/>
            <person name="Bockelmann W."/>
            <person name="Wenning M."/>
            <person name="Franz C.M."/>
            <person name="Vandamme P."/>
        </authorList>
    </citation>
    <scope>NUCLEOTIDE SEQUENCE [LARGE SCALE GENOMIC DNA]</scope>
    <source>
        <strain evidence="5">MBT G8648</strain>
    </source>
</reference>
<proteinExistence type="predicted"/>
<dbReference type="InterPro" id="IPR016181">
    <property type="entry name" value="Acyl_CoA_acyltransferase"/>
</dbReference>
<dbReference type="Pfam" id="PF00583">
    <property type="entry name" value="Acetyltransf_1"/>
    <property type="match status" value="1"/>
</dbReference>
<dbReference type="AlphaFoldDB" id="A0A2A4HJZ1"/>
<dbReference type="GO" id="GO:0016747">
    <property type="term" value="F:acyltransferase activity, transferring groups other than amino-acyl groups"/>
    <property type="evidence" value="ECO:0007669"/>
    <property type="project" value="InterPro"/>
</dbReference>
<keyword evidence="1" id="KW-0808">Transferase</keyword>
<dbReference type="PROSITE" id="PS51186">
    <property type="entry name" value="GNAT"/>
    <property type="match status" value="1"/>
</dbReference>
<dbReference type="OrthoDB" id="273614at2"/>
<dbReference type="CDD" id="cd04301">
    <property type="entry name" value="NAT_SF"/>
    <property type="match status" value="1"/>
</dbReference>
<evidence type="ECO:0000313" key="5">
    <source>
        <dbReference type="Proteomes" id="UP000218677"/>
    </source>
</evidence>
<dbReference type="Proteomes" id="UP000218677">
    <property type="component" value="Unassembled WGS sequence"/>
</dbReference>
<evidence type="ECO:0000256" key="2">
    <source>
        <dbReference type="ARBA" id="ARBA00023315"/>
    </source>
</evidence>
<evidence type="ECO:0000259" key="3">
    <source>
        <dbReference type="PROSITE" id="PS51186"/>
    </source>
</evidence>
<keyword evidence="2" id="KW-0012">Acyltransferase</keyword>
<feature type="domain" description="N-acetyltransferase" evidence="3">
    <location>
        <begin position="4"/>
        <end position="195"/>
    </location>
</feature>
<name>A0A2A4HJZ1_9GAMM</name>
<dbReference type="Gene3D" id="3.40.630.30">
    <property type="match status" value="1"/>
</dbReference>
<comment type="caution">
    <text evidence="4">The sequence shown here is derived from an EMBL/GenBank/DDBJ whole genome shotgun (WGS) entry which is preliminary data.</text>
</comment>
<sequence length="198" mass="21749">MGIVIQKGFNLEKAEPVARLYEEAFGAKFASAIPDKAKRIQLLSDCFIPEFSFTAILEDEVIGLAGFQQPNGSLTGGVGIKQLIGKLGTLKGLWACLVFSLFERKPKSQELVMDGIAVDSRFRGQGIGSRLLDSIIAHAVDNGFETIRLDVIDSNPRARRLYESKGFIAVNEENFPYLKWLIGFSGSTTMVLKLTDTT</sequence>
<dbReference type="EMBL" id="NWUX01000020">
    <property type="protein sequence ID" value="PCF94354.1"/>
    <property type="molecule type" value="Genomic_DNA"/>
</dbReference>
<dbReference type="PANTHER" id="PTHR43420:SF44">
    <property type="entry name" value="ACETYLTRANSFERASE YPEA"/>
    <property type="match status" value="1"/>
</dbReference>
<evidence type="ECO:0000256" key="1">
    <source>
        <dbReference type="ARBA" id="ARBA00022679"/>
    </source>
</evidence>
<evidence type="ECO:0000313" key="4">
    <source>
        <dbReference type="EMBL" id="PCF94354.1"/>
    </source>
</evidence>
<accession>A0A2A4HJZ1</accession>
<keyword evidence="5" id="KW-1185">Reference proteome</keyword>
<dbReference type="InterPro" id="IPR000182">
    <property type="entry name" value="GNAT_dom"/>
</dbReference>
<dbReference type="SUPFAM" id="SSF55729">
    <property type="entry name" value="Acyl-CoA N-acyltransferases (Nat)"/>
    <property type="match status" value="1"/>
</dbReference>
<organism evidence="4 5">
    <name type="scientific">Vreelandella nigrificans</name>
    <dbReference type="NCBI Taxonomy" id="2042704"/>
    <lineage>
        <taxon>Bacteria</taxon>
        <taxon>Pseudomonadati</taxon>
        <taxon>Pseudomonadota</taxon>
        <taxon>Gammaproteobacteria</taxon>
        <taxon>Oceanospirillales</taxon>
        <taxon>Halomonadaceae</taxon>
        <taxon>Vreelandella</taxon>
    </lineage>
</organism>
<gene>
    <name evidence="4" type="ORF">CPA45_17625</name>
</gene>
<protein>
    <submittedName>
        <fullName evidence="4">Molybdopterin-guanine dinucleotide biosynthesis protein MobC</fullName>
    </submittedName>
</protein>
<dbReference type="RefSeq" id="WP_096653782.1">
    <property type="nucleotide sequence ID" value="NZ_NWUX01000020.1"/>
</dbReference>
<dbReference type="PANTHER" id="PTHR43420">
    <property type="entry name" value="ACETYLTRANSFERASE"/>
    <property type="match status" value="1"/>
</dbReference>